<keyword evidence="6 23" id="KW-1133">Transmembrane helix</keyword>
<keyword evidence="10 23" id="KW-0472">Membrane</keyword>
<evidence type="ECO:0000256" key="18">
    <source>
        <dbReference type="ARBA" id="ARBA00049298"/>
    </source>
</evidence>
<dbReference type="SUPFAM" id="SSF161084">
    <property type="entry name" value="MAPEG domain-like"/>
    <property type="match status" value="1"/>
</dbReference>
<evidence type="ECO:0000256" key="20">
    <source>
        <dbReference type="ARBA" id="ARBA00069748"/>
    </source>
</evidence>
<keyword evidence="5" id="KW-1000">Mitochondrion outer membrane</keyword>
<dbReference type="HOGENOM" id="CLU_110291_1_0_1"/>
<evidence type="ECO:0000256" key="5">
    <source>
        <dbReference type="ARBA" id="ARBA00022787"/>
    </source>
</evidence>
<dbReference type="STRING" id="7719.ENSCINP00000002062"/>
<comment type="catalytic activity">
    <reaction evidence="17">
        <text>(5S)-hydroperoxy-(6E,8Z,11Z,14Z)-eicosatetraenoate + 2 glutathione = (5S)-hydroxy-(6E,8Z,11Z,14Z)-eicosatetraenoate + glutathione disulfide + H2O</text>
        <dbReference type="Rhea" id="RHEA:48620"/>
        <dbReference type="ChEBI" id="CHEBI:15377"/>
        <dbReference type="ChEBI" id="CHEBI:57450"/>
        <dbReference type="ChEBI" id="CHEBI:57925"/>
        <dbReference type="ChEBI" id="CHEBI:58297"/>
        <dbReference type="ChEBI" id="CHEBI:90632"/>
    </reaction>
    <physiologicalReaction direction="left-to-right" evidence="17">
        <dbReference type="Rhea" id="RHEA:48621"/>
    </physiologicalReaction>
</comment>
<evidence type="ECO:0000313" key="24">
    <source>
        <dbReference type="Ensembl" id="ENSCINP00000002062.3"/>
    </source>
</evidence>
<organism evidence="24 25">
    <name type="scientific">Ciona intestinalis</name>
    <name type="common">Transparent sea squirt</name>
    <name type="synonym">Ascidia intestinalis</name>
    <dbReference type="NCBI Taxonomy" id="7719"/>
    <lineage>
        <taxon>Eukaryota</taxon>
        <taxon>Metazoa</taxon>
        <taxon>Chordata</taxon>
        <taxon>Tunicata</taxon>
        <taxon>Ascidiacea</taxon>
        <taxon>Phlebobranchia</taxon>
        <taxon>Cionidae</taxon>
        <taxon>Ciona</taxon>
    </lineage>
</organism>
<evidence type="ECO:0000256" key="4">
    <source>
        <dbReference type="ARBA" id="ARBA00022692"/>
    </source>
</evidence>
<comment type="pathway">
    <text evidence="14">Lipid metabolism; leukotriene C4 biosynthesis.</text>
</comment>
<keyword evidence="25" id="KW-1185">Reference proteome</keyword>
<evidence type="ECO:0000256" key="15">
    <source>
        <dbReference type="ARBA" id="ARBA00037916"/>
    </source>
</evidence>
<evidence type="ECO:0000256" key="23">
    <source>
        <dbReference type="SAM" id="Phobius"/>
    </source>
</evidence>
<keyword evidence="8" id="KW-0443">Lipid metabolism</keyword>
<dbReference type="EC" id="4.4.1.20" evidence="16"/>
<dbReference type="InterPro" id="IPR023352">
    <property type="entry name" value="MAPEG-like_dom_sf"/>
</dbReference>
<evidence type="ECO:0000256" key="1">
    <source>
        <dbReference type="ARBA" id="ARBA00004374"/>
    </source>
</evidence>
<dbReference type="GO" id="GO:0004464">
    <property type="term" value="F:leukotriene-C4 synthase activity"/>
    <property type="evidence" value="ECO:0007669"/>
    <property type="project" value="UniProtKB-EC"/>
</dbReference>
<comment type="catalytic activity">
    <reaction evidence="19">
        <text>15-deoxy-Delta(12,14)-prostaglandin J2 + glutathione = 15-deoxy-Delta(12,14)-prostaglandin J2-S-(R)-glutathione</text>
        <dbReference type="Rhea" id="RHEA:75963"/>
        <dbReference type="ChEBI" id="CHEBI:57925"/>
        <dbReference type="ChEBI" id="CHEBI:85236"/>
        <dbReference type="ChEBI" id="CHEBI:194498"/>
    </reaction>
    <physiologicalReaction direction="left-to-right" evidence="19">
        <dbReference type="Rhea" id="RHEA:75964"/>
    </physiologicalReaction>
</comment>
<evidence type="ECO:0000256" key="2">
    <source>
        <dbReference type="ARBA" id="ARBA00010459"/>
    </source>
</evidence>
<proteinExistence type="inferred from homology"/>
<evidence type="ECO:0000256" key="9">
    <source>
        <dbReference type="ARBA" id="ARBA00023128"/>
    </source>
</evidence>
<keyword evidence="4 23" id="KW-0812">Transmembrane</keyword>
<dbReference type="GO" id="GO:0005783">
    <property type="term" value="C:endoplasmic reticulum"/>
    <property type="evidence" value="ECO:0000318"/>
    <property type="project" value="GO_Central"/>
</dbReference>
<keyword evidence="13" id="KW-0449">Lipoprotein</keyword>
<dbReference type="InterPro" id="IPR050997">
    <property type="entry name" value="MAPEG"/>
</dbReference>
<keyword evidence="11" id="KW-0564">Palmitate</keyword>
<keyword evidence="9" id="KW-0496">Mitochondrion</keyword>
<feature type="transmembrane region" description="Helical" evidence="23">
    <location>
        <begin position="12"/>
        <end position="31"/>
    </location>
</feature>
<dbReference type="GO" id="GO:0006691">
    <property type="term" value="P:leukotriene metabolic process"/>
    <property type="evidence" value="ECO:0007669"/>
    <property type="project" value="UniProtKB-ARBA"/>
</dbReference>
<evidence type="ECO:0000256" key="14">
    <source>
        <dbReference type="ARBA" id="ARBA00037884"/>
    </source>
</evidence>
<dbReference type="InterPro" id="IPR001129">
    <property type="entry name" value="Membr-assoc_MAPEG"/>
</dbReference>
<evidence type="ECO:0000256" key="8">
    <source>
        <dbReference type="ARBA" id="ARBA00023098"/>
    </source>
</evidence>
<dbReference type="OMA" id="TYLYSWI"/>
<sequence length="144" mass="16319">MVAPIEFLPNEYGYVILCVFYAMFVTIHLGINVGKARKKYNVPYPNMYSEKENIFNCIQRAHQNTLEQLPTFLVCLLMVGVAYPKYAAICGAVYVTSRYNYAWGYYTGDPKKRLNGEYGVAGFLGLMVGLLYVGIKQLGCCDMY</sequence>
<evidence type="ECO:0000256" key="21">
    <source>
        <dbReference type="ARBA" id="ARBA00075145"/>
    </source>
</evidence>
<dbReference type="Pfam" id="PF01124">
    <property type="entry name" value="MAPEG"/>
    <property type="match status" value="1"/>
</dbReference>
<evidence type="ECO:0000256" key="13">
    <source>
        <dbReference type="ARBA" id="ARBA00023288"/>
    </source>
</evidence>
<comment type="similarity">
    <text evidence="2">Belongs to the MAPEG family.</text>
</comment>
<reference evidence="25" key="1">
    <citation type="journal article" date="2002" name="Science">
        <title>The draft genome of Ciona intestinalis: insights into chordate and vertebrate origins.</title>
        <authorList>
            <person name="Dehal P."/>
            <person name="Satou Y."/>
            <person name="Campbell R.K."/>
            <person name="Chapman J."/>
            <person name="Degnan B."/>
            <person name="De Tomaso A."/>
            <person name="Davidson B."/>
            <person name="Di Gregorio A."/>
            <person name="Gelpke M."/>
            <person name="Goodstein D.M."/>
            <person name="Harafuji N."/>
            <person name="Hastings K.E."/>
            <person name="Ho I."/>
            <person name="Hotta K."/>
            <person name="Huang W."/>
            <person name="Kawashima T."/>
            <person name="Lemaire P."/>
            <person name="Martinez D."/>
            <person name="Meinertzhagen I.A."/>
            <person name="Necula S."/>
            <person name="Nonaka M."/>
            <person name="Putnam N."/>
            <person name="Rash S."/>
            <person name="Saiga H."/>
            <person name="Satake M."/>
            <person name="Terry A."/>
            <person name="Yamada L."/>
            <person name="Wang H.G."/>
            <person name="Awazu S."/>
            <person name="Azumi K."/>
            <person name="Boore J."/>
            <person name="Branno M."/>
            <person name="Chin-Bow S."/>
            <person name="DeSantis R."/>
            <person name="Doyle S."/>
            <person name="Francino P."/>
            <person name="Keys D.N."/>
            <person name="Haga S."/>
            <person name="Hayashi H."/>
            <person name="Hino K."/>
            <person name="Imai K.S."/>
            <person name="Inaba K."/>
            <person name="Kano S."/>
            <person name="Kobayashi K."/>
            <person name="Kobayashi M."/>
            <person name="Lee B.I."/>
            <person name="Makabe K.W."/>
            <person name="Manohar C."/>
            <person name="Matassi G."/>
            <person name="Medina M."/>
            <person name="Mochizuki Y."/>
            <person name="Mount S."/>
            <person name="Morishita T."/>
            <person name="Miura S."/>
            <person name="Nakayama A."/>
            <person name="Nishizaka S."/>
            <person name="Nomoto H."/>
            <person name="Ohta F."/>
            <person name="Oishi K."/>
            <person name="Rigoutsos I."/>
            <person name="Sano M."/>
            <person name="Sasaki A."/>
            <person name="Sasakura Y."/>
            <person name="Shoguchi E."/>
            <person name="Shin-i T."/>
            <person name="Spagnuolo A."/>
            <person name="Stainier D."/>
            <person name="Suzuki M.M."/>
            <person name="Tassy O."/>
            <person name="Takatori N."/>
            <person name="Tokuoka M."/>
            <person name="Yagi K."/>
            <person name="Yoshizaki F."/>
            <person name="Wada S."/>
            <person name="Zhang C."/>
            <person name="Hyatt P.D."/>
            <person name="Larimer F."/>
            <person name="Detter C."/>
            <person name="Doggett N."/>
            <person name="Glavina T."/>
            <person name="Hawkins T."/>
            <person name="Richardson P."/>
            <person name="Lucas S."/>
            <person name="Kohara Y."/>
            <person name="Levine M."/>
            <person name="Satoh N."/>
            <person name="Rokhsar D.S."/>
        </authorList>
    </citation>
    <scope>NUCLEOTIDE SEQUENCE [LARGE SCALE GENOMIC DNA]</scope>
</reference>
<reference evidence="24" key="3">
    <citation type="submission" date="2025-09" db="UniProtKB">
        <authorList>
            <consortium name="Ensembl"/>
        </authorList>
    </citation>
    <scope>IDENTIFICATION</scope>
</reference>
<keyword evidence="7" id="KW-0560">Oxidoreductase</keyword>
<dbReference type="GO" id="GO:0004602">
    <property type="term" value="F:glutathione peroxidase activity"/>
    <property type="evidence" value="ECO:0000318"/>
    <property type="project" value="GO_Central"/>
</dbReference>
<dbReference type="InParanoid" id="F7AGK5"/>
<feature type="transmembrane region" description="Helical" evidence="23">
    <location>
        <begin position="69"/>
        <end position="96"/>
    </location>
</feature>
<accession>F7AGK5</accession>
<evidence type="ECO:0000256" key="12">
    <source>
        <dbReference type="ARBA" id="ARBA00023239"/>
    </source>
</evidence>
<comment type="subcellular location">
    <subcellularLocation>
        <location evidence="1">Mitochondrion outer membrane</location>
        <topology evidence="1">Multi-pass membrane protein</topology>
    </subcellularLocation>
</comment>
<protein>
    <recommendedName>
        <fullName evidence="20">Glutathione S-transferase 3, mitochondrial</fullName>
        <ecNumber evidence="16">4.4.1.20</ecNumber>
    </recommendedName>
    <alternativeName>
        <fullName evidence="21">Glutathione peroxidase MGST3</fullName>
    </alternativeName>
    <alternativeName>
        <fullName evidence="22">LTC4 synthase MGST3</fullName>
    </alternativeName>
</protein>
<evidence type="ECO:0000256" key="16">
    <source>
        <dbReference type="ARBA" id="ARBA00039056"/>
    </source>
</evidence>
<feature type="transmembrane region" description="Helical" evidence="23">
    <location>
        <begin position="116"/>
        <end position="135"/>
    </location>
</feature>
<evidence type="ECO:0000256" key="10">
    <source>
        <dbReference type="ARBA" id="ARBA00023136"/>
    </source>
</evidence>
<dbReference type="Ensembl" id="ENSCINT00000002062.3">
    <property type="protein sequence ID" value="ENSCINP00000002062.3"/>
    <property type="gene ID" value="ENSCING00000001082.3"/>
</dbReference>
<evidence type="ECO:0000256" key="19">
    <source>
        <dbReference type="ARBA" id="ARBA00051411"/>
    </source>
</evidence>
<dbReference type="GO" id="GO:0005741">
    <property type="term" value="C:mitochondrial outer membrane"/>
    <property type="evidence" value="ECO:0007669"/>
    <property type="project" value="UniProtKB-SubCell"/>
</dbReference>
<evidence type="ECO:0000256" key="11">
    <source>
        <dbReference type="ARBA" id="ARBA00023139"/>
    </source>
</evidence>
<dbReference type="Gene3D" id="1.20.120.550">
    <property type="entry name" value="Membrane associated eicosanoid/glutathione metabolism-like domain"/>
    <property type="match status" value="1"/>
</dbReference>
<dbReference type="GO" id="GO:0006629">
    <property type="term" value="P:lipid metabolic process"/>
    <property type="evidence" value="ECO:0007669"/>
    <property type="project" value="UniProtKB-KW"/>
</dbReference>
<dbReference type="PANTHER" id="PTHR10250">
    <property type="entry name" value="MICROSOMAL GLUTATHIONE S-TRANSFERASE"/>
    <property type="match status" value="1"/>
</dbReference>
<dbReference type="Proteomes" id="UP000008144">
    <property type="component" value="Unassembled WGS sequence"/>
</dbReference>
<evidence type="ECO:0000256" key="6">
    <source>
        <dbReference type="ARBA" id="ARBA00022989"/>
    </source>
</evidence>
<name>F7AGK5_CIOIN</name>
<dbReference type="GO" id="GO:0004364">
    <property type="term" value="F:glutathione transferase activity"/>
    <property type="evidence" value="ECO:0000318"/>
    <property type="project" value="GO_Central"/>
</dbReference>
<dbReference type="GO" id="GO:0005635">
    <property type="term" value="C:nuclear envelope"/>
    <property type="evidence" value="ECO:0000318"/>
    <property type="project" value="GO_Central"/>
</dbReference>
<dbReference type="FunCoup" id="F7AGK5">
    <property type="interactions" value="88"/>
</dbReference>
<evidence type="ECO:0000256" key="3">
    <source>
        <dbReference type="ARBA" id="ARBA00022679"/>
    </source>
</evidence>
<evidence type="ECO:0000256" key="17">
    <source>
        <dbReference type="ARBA" id="ARBA00043664"/>
    </source>
</evidence>
<evidence type="ECO:0000256" key="22">
    <source>
        <dbReference type="ARBA" id="ARBA00076908"/>
    </source>
</evidence>
<evidence type="ECO:0000256" key="7">
    <source>
        <dbReference type="ARBA" id="ARBA00023002"/>
    </source>
</evidence>
<keyword evidence="3" id="KW-0808">Transferase</keyword>
<evidence type="ECO:0000313" key="25">
    <source>
        <dbReference type="Proteomes" id="UP000008144"/>
    </source>
</evidence>
<dbReference type="PANTHER" id="PTHR10250:SF26">
    <property type="entry name" value="GLUTATHIONE S-TRANSFERASE 3, MITOCHONDRIAL"/>
    <property type="match status" value="1"/>
</dbReference>
<comment type="pathway">
    <text evidence="15">Lipid metabolism; arachidonate metabolism.</text>
</comment>
<reference evidence="24" key="2">
    <citation type="submission" date="2025-08" db="UniProtKB">
        <authorList>
            <consortium name="Ensembl"/>
        </authorList>
    </citation>
    <scope>IDENTIFICATION</scope>
</reference>
<dbReference type="AlphaFoldDB" id="F7AGK5"/>
<dbReference type="FunFam" id="1.20.120.550:FF:000004">
    <property type="entry name" value="Microsomal glutathione S-transferase 3"/>
    <property type="match status" value="1"/>
</dbReference>
<keyword evidence="12" id="KW-0456">Lyase</keyword>
<comment type="catalytic activity">
    <reaction evidence="18">
        <text>leukotriene C4 = leukotriene A4 + glutathione</text>
        <dbReference type="Rhea" id="RHEA:17617"/>
        <dbReference type="ChEBI" id="CHEBI:57463"/>
        <dbReference type="ChEBI" id="CHEBI:57925"/>
        <dbReference type="ChEBI" id="CHEBI:57973"/>
        <dbReference type="EC" id="4.4.1.20"/>
    </reaction>
    <physiologicalReaction direction="right-to-left" evidence="18">
        <dbReference type="Rhea" id="RHEA:17619"/>
    </physiologicalReaction>
</comment>